<proteinExistence type="predicted"/>
<dbReference type="AlphaFoldDB" id="A0A0G4P6G4"/>
<sequence>MLGSTHGRYEEPGYTALMEGVQRAKTGKDIPSTPDALVFLIIEQNTVAARHRHAKWPADFNITGNIYCDRWPMGDPVIM</sequence>
<reference evidence="1 2" key="1">
    <citation type="journal article" date="2014" name="Nat. Commun.">
        <title>Multiple recent horizontal transfers of a large genomic region in cheese making fungi.</title>
        <authorList>
            <person name="Cheeseman K."/>
            <person name="Ropars J."/>
            <person name="Renault P."/>
            <person name="Dupont J."/>
            <person name="Gouzy J."/>
            <person name="Branca A."/>
            <person name="Abraham A.L."/>
            <person name="Ceppi M."/>
            <person name="Conseiller E."/>
            <person name="Debuchy R."/>
            <person name="Malagnac F."/>
            <person name="Goarin A."/>
            <person name="Silar P."/>
            <person name="Lacoste S."/>
            <person name="Sallet E."/>
            <person name="Bensimon A."/>
            <person name="Giraud T."/>
            <person name="Brygoo Y."/>
        </authorList>
    </citation>
    <scope>NUCLEOTIDE SEQUENCE [LARGE SCALE GENOMIC DNA]</scope>
    <source>
        <strain evidence="2">FM 013</strain>
    </source>
</reference>
<protein>
    <submittedName>
        <fullName evidence="1">Str. FM013</fullName>
    </submittedName>
</protein>
<gene>
    <name evidence="1" type="ORF">PCAMFM013_S006g000456</name>
</gene>
<dbReference type="EMBL" id="HG793139">
    <property type="protein sequence ID" value="CRL21916.1"/>
    <property type="molecule type" value="Genomic_DNA"/>
</dbReference>
<keyword evidence="2" id="KW-1185">Reference proteome</keyword>
<name>A0A0G4P6G4_PENC3</name>
<accession>A0A0G4P6G4</accession>
<organism evidence="1 2">
    <name type="scientific">Penicillium camemberti (strain FM 013)</name>
    <dbReference type="NCBI Taxonomy" id="1429867"/>
    <lineage>
        <taxon>Eukaryota</taxon>
        <taxon>Fungi</taxon>
        <taxon>Dikarya</taxon>
        <taxon>Ascomycota</taxon>
        <taxon>Pezizomycotina</taxon>
        <taxon>Eurotiomycetes</taxon>
        <taxon>Eurotiomycetidae</taxon>
        <taxon>Eurotiales</taxon>
        <taxon>Aspergillaceae</taxon>
        <taxon>Penicillium</taxon>
    </lineage>
</organism>
<evidence type="ECO:0000313" key="2">
    <source>
        <dbReference type="Proteomes" id="UP000053732"/>
    </source>
</evidence>
<evidence type="ECO:0000313" key="1">
    <source>
        <dbReference type="EMBL" id="CRL21916.1"/>
    </source>
</evidence>
<dbReference type="Proteomes" id="UP000053732">
    <property type="component" value="Unassembled WGS sequence"/>
</dbReference>